<evidence type="ECO:0000259" key="1">
    <source>
        <dbReference type="PROSITE" id="PS50943"/>
    </source>
</evidence>
<dbReference type="Proteomes" id="UP000326912">
    <property type="component" value="Unassembled WGS sequence"/>
</dbReference>
<evidence type="ECO:0000313" key="3">
    <source>
        <dbReference type="Proteomes" id="UP000326912"/>
    </source>
</evidence>
<dbReference type="GO" id="GO:0003677">
    <property type="term" value="F:DNA binding"/>
    <property type="evidence" value="ECO:0007669"/>
    <property type="project" value="InterPro"/>
</dbReference>
<keyword evidence="3" id="KW-1185">Reference proteome</keyword>
<dbReference type="InterPro" id="IPR010982">
    <property type="entry name" value="Lambda_DNA-bd_dom_sf"/>
</dbReference>
<evidence type="ECO:0000313" key="2">
    <source>
        <dbReference type="EMBL" id="GER87884.1"/>
    </source>
</evidence>
<feature type="domain" description="HTH cro/C1-type" evidence="1">
    <location>
        <begin position="6"/>
        <end position="60"/>
    </location>
</feature>
<dbReference type="InterPro" id="IPR011990">
    <property type="entry name" value="TPR-like_helical_dom_sf"/>
</dbReference>
<organism evidence="2 3">
    <name type="scientific">Dictyobacter vulcani</name>
    <dbReference type="NCBI Taxonomy" id="2607529"/>
    <lineage>
        <taxon>Bacteria</taxon>
        <taxon>Bacillati</taxon>
        <taxon>Chloroflexota</taxon>
        <taxon>Ktedonobacteria</taxon>
        <taxon>Ktedonobacterales</taxon>
        <taxon>Dictyobacteraceae</taxon>
        <taxon>Dictyobacter</taxon>
    </lineage>
</organism>
<dbReference type="AlphaFoldDB" id="A0A5J4KEW7"/>
<dbReference type="CDD" id="cd00093">
    <property type="entry name" value="HTH_XRE"/>
    <property type="match status" value="1"/>
</dbReference>
<sequence>MKRNKLEEARTNKHWTRAIAAEKIGIDLNTLYRWEVGKTTPREYNVLKLCEVYGKTAEDLGFLQPSMIETHEVIHTLEPVLPQNSTILSQVTSAISEVLLSTLDHLGEGQNMDQLRRQLMKEIIEGAGVVLLSPLALPLLDMQQMPSSSVTIEDFLSQSDASIKACWHISKDNGLLIAEGILSSTIPALNKIINQPSKYQRIAAQIGTQANIIYASIAMHKLNFSARETYCLEAIRNGRLSGDNKLHAAALMYLGYTYSFCKPLQPKKAVNTFLEALHVLKDEDALLKSDICMGLADVYAQCSEEKQAHKYIEQAQLQFPMHPEQDASYVYAGCDLSILYQWEGKMYLDLAAHYPNKDYQQRAWNAFEEGENIQSLSAYSNNETIIYHADAARGLEDLELYTKLLREGTQMAISLGSKKRYSEAFEVFKKTPEKWKQEQQIKQLGKDLFRQVPGRI</sequence>
<dbReference type="SUPFAM" id="SSF47413">
    <property type="entry name" value="lambda repressor-like DNA-binding domains"/>
    <property type="match status" value="1"/>
</dbReference>
<dbReference type="InterPro" id="IPR001387">
    <property type="entry name" value="Cro/C1-type_HTH"/>
</dbReference>
<proteinExistence type="predicted"/>
<gene>
    <name evidence="2" type="ORF">KDW_20460</name>
</gene>
<protein>
    <recommendedName>
        <fullName evidence="1">HTH cro/C1-type domain-containing protein</fullName>
    </recommendedName>
</protein>
<dbReference type="Pfam" id="PF01381">
    <property type="entry name" value="HTH_3"/>
    <property type="match status" value="1"/>
</dbReference>
<name>A0A5J4KEW7_9CHLR</name>
<dbReference type="SMART" id="SM00530">
    <property type="entry name" value="HTH_XRE"/>
    <property type="match status" value="1"/>
</dbReference>
<dbReference type="EMBL" id="BKZW01000001">
    <property type="protein sequence ID" value="GER87884.1"/>
    <property type="molecule type" value="Genomic_DNA"/>
</dbReference>
<reference evidence="2 3" key="1">
    <citation type="submission" date="2019-10" db="EMBL/GenBank/DDBJ databases">
        <title>Dictyobacter vulcani sp. nov., within the class Ktedonobacteria, isolated from soil of volcanic Mt. Zao.</title>
        <authorList>
            <person name="Zheng Y."/>
            <person name="Wang C.M."/>
            <person name="Sakai Y."/>
            <person name="Abe K."/>
            <person name="Yokota A."/>
            <person name="Yabe S."/>
        </authorList>
    </citation>
    <scope>NUCLEOTIDE SEQUENCE [LARGE SCALE GENOMIC DNA]</scope>
    <source>
        <strain evidence="2 3">W12</strain>
    </source>
</reference>
<dbReference type="Gene3D" id="1.10.260.40">
    <property type="entry name" value="lambda repressor-like DNA-binding domains"/>
    <property type="match status" value="1"/>
</dbReference>
<accession>A0A5J4KEW7</accession>
<dbReference type="RefSeq" id="WP_151755837.1">
    <property type="nucleotide sequence ID" value="NZ_BKZW01000001.1"/>
</dbReference>
<dbReference type="PROSITE" id="PS50943">
    <property type="entry name" value="HTH_CROC1"/>
    <property type="match status" value="1"/>
</dbReference>
<dbReference type="Gene3D" id="1.25.40.10">
    <property type="entry name" value="Tetratricopeptide repeat domain"/>
    <property type="match status" value="1"/>
</dbReference>
<comment type="caution">
    <text evidence="2">The sequence shown here is derived from an EMBL/GenBank/DDBJ whole genome shotgun (WGS) entry which is preliminary data.</text>
</comment>